<evidence type="ECO:0000313" key="1">
    <source>
        <dbReference type="EMBL" id="EEJ74394.1"/>
    </source>
</evidence>
<dbReference type="Proteomes" id="UP000003531">
    <property type="component" value="Unassembled WGS sequence"/>
</dbReference>
<evidence type="ECO:0008006" key="3">
    <source>
        <dbReference type="Google" id="ProtNLM"/>
    </source>
</evidence>
<dbReference type="Pfam" id="PF10702">
    <property type="entry name" value="DUF2507"/>
    <property type="match status" value="1"/>
</dbReference>
<dbReference type="SUPFAM" id="SSF111126">
    <property type="entry name" value="Ligand-binding domain in the NO signalling and Golgi transport"/>
    <property type="match status" value="1"/>
</dbReference>
<gene>
    <name evidence="1" type="ORF">HMPREF0545_0598</name>
</gene>
<accession>C2EG26</accession>
<comment type="caution">
    <text evidence="1">The sequence shown here is derived from an EMBL/GenBank/DDBJ whole genome shotgun (WGS) entry which is preliminary data.</text>
</comment>
<dbReference type="AlphaFoldDB" id="C2EG26"/>
<protein>
    <recommendedName>
        <fullName evidence="3">DUF2507 domain-containing protein</fullName>
    </recommendedName>
</protein>
<sequence length="180" mass="20262">MCIIKLSIIKGARKKVDVKFYSTAVEHNNLGTTLGSSILRDALLPDLVGTDNTILYWAGKRLARNFPLAKDEDLPVFFEKANWGYLKRVKSKMNRQVFELSGPIVEIRKKINSKCEFLLEAGFIAETIQNQSGFTSEAVIDTETSRGNSVFITVQVDQRDPVDLNTIPDKDLLNPSREEL</sequence>
<dbReference type="Gene3D" id="3.30.1380.20">
    <property type="entry name" value="Trafficking protein particle complex subunit 3"/>
    <property type="match status" value="1"/>
</dbReference>
<reference evidence="1 2" key="1">
    <citation type="submission" date="2009-01" db="EMBL/GenBank/DDBJ databases">
        <authorList>
            <person name="Qin X."/>
            <person name="Bachman B."/>
            <person name="Battles P."/>
            <person name="Bell A."/>
            <person name="Bess C."/>
            <person name="Bickham C."/>
            <person name="Chaboub L."/>
            <person name="Chen D."/>
            <person name="Coyle M."/>
            <person name="Deiros D.R."/>
            <person name="Dinh H."/>
            <person name="Forbes L."/>
            <person name="Fowler G."/>
            <person name="Francisco L."/>
            <person name="Fu Q."/>
            <person name="Gubbala S."/>
            <person name="Hale W."/>
            <person name="Han Y."/>
            <person name="Hemphill L."/>
            <person name="Highlander S.K."/>
            <person name="Hirani K."/>
            <person name="Hogues M."/>
            <person name="Jackson L."/>
            <person name="Jakkamsetti A."/>
            <person name="Javaid M."/>
            <person name="Jiang H."/>
            <person name="Korchina V."/>
            <person name="Kovar C."/>
            <person name="Lara F."/>
            <person name="Lee S."/>
            <person name="Mata R."/>
            <person name="Mathew T."/>
            <person name="Moen C."/>
            <person name="Morales K."/>
            <person name="Munidasa M."/>
            <person name="Nazareth L."/>
            <person name="Ngo R."/>
            <person name="Nguyen L."/>
            <person name="Okwuonu G."/>
            <person name="Ongeri F."/>
            <person name="Patil S."/>
            <person name="Petrosino J."/>
            <person name="Pham C."/>
            <person name="Pham P."/>
            <person name="Pu L.-L."/>
            <person name="Puazo M."/>
            <person name="Raj R."/>
            <person name="Reid J."/>
            <person name="Rouhana J."/>
            <person name="Saada N."/>
            <person name="Shang Y."/>
            <person name="Simmons D."/>
            <person name="Thornton R."/>
            <person name="Warren J."/>
            <person name="Weissenberger G."/>
            <person name="Zhang J."/>
            <person name="Zhang L."/>
            <person name="Zhou C."/>
            <person name="Zhu D."/>
            <person name="Muzny D."/>
            <person name="Worley K."/>
            <person name="Gibbs R."/>
        </authorList>
    </citation>
    <scope>NUCLEOTIDE SEQUENCE [LARGE SCALE GENOMIC DNA]</scope>
    <source>
        <strain evidence="1 2">ATCC 11741</strain>
    </source>
</reference>
<dbReference type="HOGENOM" id="CLU_099404_1_1_9"/>
<name>C2EG26_9LACO</name>
<dbReference type="EMBL" id="ACGT01000004">
    <property type="protein sequence ID" value="EEJ74394.1"/>
    <property type="molecule type" value="Genomic_DNA"/>
</dbReference>
<dbReference type="InterPro" id="IPR024096">
    <property type="entry name" value="NO_sig/Golgi_transp_ligand-bd"/>
</dbReference>
<organism evidence="1 2">
    <name type="scientific">Ligilactobacillus salivarius DSM 20555 = ATCC 11741</name>
    <dbReference type="NCBI Taxonomy" id="1423799"/>
    <lineage>
        <taxon>Bacteria</taxon>
        <taxon>Bacillati</taxon>
        <taxon>Bacillota</taxon>
        <taxon>Bacilli</taxon>
        <taxon>Lactobacillales</taxon>
        <taxon>Lactobacillaceae</taxon>
        <taxon>Ligilactobacillus</taxon>
    </lineage>
</organism>
<proteinExistence type="predicted"/>
<dbReference type="InterPro" id="IPR019642">
    <property type="entry name" value="DUF2507"/>
</dbReference>
<evidence type="ECO:0000313" key="2">
    <source>
        <dbReference type="Proteomes" id="UP000003531"/>
    </source>
</evidence>